<dbReference type="CDD" id="cd00047">
    <property type="entry name" value="PTPc"/>
    <property type="match status" value="1"/>
</dbReference>
<protein>
    <recommendedName>
        <fullName evidence="2">protein-tyrosine-phosphatase</fullName>
        <ecNumber evidence="2">3.1.3.48</ecNumber>
    </recommendedName>
</protein>
<keyword evidence="10" id="KW-1185">Reference proteome</keyword>
<dbReference type="EC" id="3.1.3.48" evidence="2"/>
<dbReference type="PANTHER" id="PTHR19134">
    <property type="entry name" value="RECEPTOR-TYPE TYROSINE-PROTEIN PHOSPHATASE"/>
    <property type="match status" value="1"/>
</dbReference>
<dbReference type="OMA" id="TLVQYQF"/>
<dbReference type="Gene3D" id="3.90.190.10">
    <property type="entry name" value="Protein tyrosine phosphatase superfamily"/>
    <property type="match status" value="1"/>
</dbReference>
<dbReference type="InterPro" id="IPR000387">
    <property type="entry name" value="Tyr_Pase_dom"/>
</dbReference>
<sequence length="684" mass="76947">MGQAGSSALSGKRVMTHDELENVVSYLDQQMTALFRHAERLSTNQNRGWIEEYSKFAAIQGVAHASFTEENVNKNRYRNISAYDHTRVKITPNPHNGMSDYVNANYIPGETKYIAAQGPVPESFYAFWQMVWETKVDVIAMVTNEIEGGKLKCHRYWPEEQNSELKLGNLRIISGPARDTATHICKHFMLQNMDTNESREIVHLRYTAWPDHGVPESASAMLSFRKAILKLQKSDTLLIHCSAGVGRTGTYIAIDTLVRRLEAGAPNLDPCAVVTEMRRARNFMVQTLVQYQFVFKALLEVINKYLLRAKKALAEVKGRADEAAREAERALELKDIEAELQEAEDNFANLTGIDEQVEQLVNESLAKQGTGVAASSSADFRHAYKQGSDKEVASKITQKQRLESLMDYITSDEWRKTVEAPTIDANAPLSARVHSLQREVKNAQETWRKDYANQEQDFSAKQAHGGEEYDVSQSFTPLESRILALAQQREVMALKSDDVRRKMEEEEFARITSLTHRIKSLASERLEDRTKWADRPRKSGTTADLADGSAGVQIESLRERLLRMAMARDDWKSKGDSFGRVVANPVQPAPPGPSFEEMEAQLKAEEEAAEAAHQAELERMRQAEEERRRNEKPVQSAVYERKDAVVTPQVQLRAAQNGAQKGGAEHPMIAAAKAAQARHPHARS</sequence>
<feature type="domain" description="Tyrosine-protein phosphatase" evidence="7">
    <location>
        <begin position="49"/>
        <end position="301"/>
    </location>
</feature>
<evidence type="ECO:0000256" key="6">
    <source>
        <dbReference type="SAM" id="MobiDB-lite"/>
    </source>
</evidence>
<dbReference type="Proteomes" id="UP000001357">
    <property type="component" value="Unassembled WGS sequence"/>
</dbReference>
<dbReference type="SMART" id="SM00194">
    <property type="entry name" value="PTPc"/>
    <property type="match status" value="1"/>
</dbReference>
<dbReference type="GO" id="GO:0004725">
    <property type="term" value="F:protein tyrosine phosphatase activity"/>
    <property type="evidence" value="ECO:0000318"/>
    <property type="project" value="GO_Central"/>
</dbReference>
<dbReference type="AlphaFoldDB" id="A9V1H0"/>
<dbReference type="SUPFAM" id="SSF52799">
    <property type="entry name" value="(Phosphotyrosine protein) phosphatases II"/>
    <property type="match status" value="1"/>
</dbReference>
<gene>
    <name evidence="9" type="ORF">MONBRDRAFT_26140</name>
</gene>
<keyword evidence="3" id="KW-0378">Hydrolase</keyword>
<dbReference type="GeneID" id="5891780"/>
<evidence type="ECO:0000313" key="9">
    <source>
        <dbReference type="EMBL" id="EDQ88438.1"/>
    </source>
</evidence>
<dbReference type="InterPro" id="IPR003595">
    <property type="entry name" value="Tyr_Pase_cat"/>
</dbReference>
<dbReference type="STRING" id="81824.A9V1H0"/>
<dbReference type="KEGG" id="mbr:MONBRDRAFT_26140"/>
<evidence type="ECO:0000256" key="4">
    <source>
        <dbReference type="ARBA" id="ARBA00022912"/>
    </source>
</evidence>
<dbReference type="FunFam" id="3.90.190.10:FF:000258">
    <property type="entry name" value="Predicted protein"/>
    <property type="match status" value="1"/>
</dbReference>
<evidence type="ECO:0000313" key="10">
    <source>
        <dbReference type="Proteomes" id="UP000001357"/>
    </source>
</evidence>
<feature type="compositionally biased region" description="Basic and acidic residues" evidence="6">
    <location>
        <begin position="613"/>
        <end position="632"/>
    </location>
</feature>
<evidence type="ECO:0000259" key="8">
    <source>
        <dbReference type="PROSITE" id="PS50056"/>
    </source>
</evidence>
<feature type="region of interest" description="Disordered" evidence="6">
    <location>
        <begin position="527"/>
        <end position="547"/>
    </location>
</feature>
<dbReference type="InterPro" id="IPR029021">
    <property type="entry name" value="Prot-tyrosine_phosphatase-like"/>
</dbReference>
<feature type="domain" description="Tyrosine specific protein phosphatases" evidence="8">
    <location>
        <begin position="222"/>
        <end position="292"/>
    </location>
</feature>
<dbReference type="PANTHER" id="PTHR19134:SF562">
    <property type="entry name" value="PROTEIN-TYROSINE-PHOSPHATASE"/>
    <property type="match status" value="1"/>
</dbReference>
<keyword evidence="5" id="KW-0175">Coiled coil</keyword>
<keyword evidence="4" id="KW-0904">Protein phosphatase</keyword>
<dbReference type="RefSeq" id="XP_001746542.1">
    <property type="nucleotide sequence ID" value="XM_001746490.1"/>
</dbReference>
<dbReference type="GO" id="GO:0007165">
    <property type="term" value="P:signal transduction"/>
    <property type="evidence" value="ECO:0000318"/>
    <property type="project" value="GO_Central"/>
</dbReference>
<reference evidence="9 10" key="1">
    <citation type="journal article" date="2008" name="Nature">
        <title>The genome of the choanoflagellate Monosiga brevicollis and the origin of metazoans.</title>
        <authorList>
            <consortium name="JGI Sequencing"/>
            <person name="King N."/>
            <person name="Westbrook M.J."/>
            <person name="Young S.L."/>
            <person name="Kuo A."/>
            <person name="Abedin M."/>
            <person name="Chapman J."/>
            <person name="Fairclough S."/>
            <person name="Hellsten U."/>
            <person name="Isogai Y."/>
            <person name="Letunic I."/>
            <person name="Marr M."/>
            <person name="Pincus D."/>
            <person name="Putnam N."/>
            <person name="Rokas A."/>
            <person name="Wright K.J."/>
            <person name="Zuzow R."/>
            <person name="Dirks W."/>
            <person name="Good M."/>
            <person name="Goodstein D."/>
            <person name="Lemons D."/>
            <person name="Li W."/>
            <person name="Lyons J.B."/>
            <person name="Morris A."/>
            <person name="Nichols S."/>
            <person name="Richter D.J."/>
            <person name="Salamov A."/>
            <person name="Bork P."/>
            <person name="Lim W.A."/>
            <person name="Manning G."/>
            <person name="Miller W.T."/>
            <person name="McGinnis W."/>
            <person name="Shapiro H."/>
            <person name="Tjian R."/>
            <person name="Grigoriev I.V."/>
            <person name="Rokhsar D."/>
        </authorList>
    </citation>
    <scope>NUCLEOTIDE SEQUENCE [LARGE SCALE GENOMIC DNA]</scope>
    <source>
        <strain evidence="10">MX1 / ATCC 50154</strain>
    </source>
</reference>
<evidence type="ECO:0000256" key="5">
    <source>
        <dbReference type="SAM" id="Coils"/>
    </source>
</evidence>
<feature type="region of interest" description="Disordered" evidence="6">
    <location>
        <begin position="605"/>
        <end position="642"/>
    </location>
</feature>
<comment type="similarity">
    <text evidence="1">Belongs to the protein-tyrosine phosphatase family.</text>
</comment>
<feature type="compositionally biased region" description="Basic and acidic residues" evidence="6">
    <location>
        <begin position="527"/>
        <end position="537"/>
    </location>
</feature>
<dbReference type="InterPro" id="IPR016130">
    <property type="entry name" value="Tyr_Pase_AS"/>
</dbReference>
<evidence type="ECO:0000259" key="7">
    <source>
        <dbReference type="PROSITE" id="PS50055"/>
    </source>
</evidence>
<dbReference type="Pfam" id="PF00102">
    <property type="entry name" value="Y_phosphatase"/>
    <property type="match status" value="1"/>
</dbReference>
<dbReference type="eggNOG" id="KOG4228">
    <property type="taxonomic scope" value="Eukaryota"/>
</dbReference>
<evidence type="ECO:0000256" key="3">
    <source>
        <dbReference type="ARBA" id="ARBA00022801"/>
    </source>
</evidence>
<dbReference type="InterPro" id="IPR050348">
    <property type="entry name" value="Protein-Tyr_Phosphatase"/>
</dbReference>
<evidence type="ECO:0000256" key="1">
    <source>
        <dbReference type="ARBA" id="ARBA00009580"/>
    </source>
</evidence>
<dbReference type="PROSITE" id="PS00383">
    <property type="entry name" value="TYR_PHOSPHATASE_1"/>
    <property type="match status" value="1"/>
</dbReference>
<name>A9V1H0_MONBE</name>
<dbReference type="EMBL" id="CH991554">
    <property type="protein sequence ID" value="EDQ88438.1"/>
    <property type="molecule type" value="Genomic_DNA"/>
</dbReference>
<dbReference type="PROSITE" id="PS50056">
    <property type="entry name" value="TYR_PHOSPHATASE_2"/>
    <property type="match status" value="1"/>
</dbReference>
<accession>A9V1H0</accession>
<evidence type="ECO:0000256" key="2">
    <source>
        <dbReference type="ARBA" id="ARBA00013064"/>
    </source>
</evidence>
<organism evidence="9 10">
    <name type="scientific">Monosiga brevicollis</name>
    <name type="common">Choanoflagellate</name>
    <dbReference type="NCBI Taxonomy" id="81824"/>
    <lineage>
        <taxon>Eukaryota</taxon>
        <taxon>Choanoflagellata</taxon>
        <taxon>Craspedida</taxon>
        <taxon>Salpingoecidae</taxon>
        <taxon>Monosiga</taxon>
    </lineage>
</organism>
<proteinExistence type="inferred from homology"/>
<dbReference type="SMART" id="SM00404">
    <property type="entry name" value="PTPc_motif"/>
    <property type="match status" value="1"/>
</dbReference>
<dbReference type="InterPro" id="IPR000242">
    <property type="entry name" value="PTP_cat"/>
</dbReference>
<dbReference type="InParanoid" id="A9V1H0"/>
<feature type="coiled-coil region" evidence="5">
    <location>
        <begin position="306"/>
        <end position="353"/>
    </location>
</feature>
<dbReference type="PROSITE" id="PS50055">
    <property type="entry name" value="TYR_PHOSPHATASE_PTP"/>
    <property type="match status" value="1"/>
</dbReference>
<dbReference type="PRINTS" id="PR00700">
    <property type="entry name" value="PRTYPHPHTASE"/>
</dbReference>